<dbReference type="RefSeq" id="WP_244354458.1">
    <property type="nucleotide sequence ID" value="NZ_JAJNNZ010000001.1"/>
</dbReference>
<keyword evidence="1" id="KW-0472">Membrane</keyword>
<gene>
    <name evidence="2" type="ORF">LNL84_01160</name>
</gene>
<dbReference type="AlphaFoldDB" id="A0A9X1W7K9"/>
<accession>A0A9X1W7K9</accession>
<dbReference type="InterPro" id="IPR047743">
    <property type="entry name" value="YnhF-like"/>
</dbReference>
<feature type="transmembrane region" description="Helical" evidence="1">
    <location>
        <begin position="7"/>
        <end position="29"/>
    </location>
</feature>
<proteinExistence type="predicted"/>
<evidence type="ECO:0000313" key="3">
    <source>
        <dbReference type="Proteomes" id="UP001139488"/>
    </source>
</evidence>
<dbReference type="NCBIfam" id="NF033411">
    <property type="entry name" value="small_mem_YnhF"/>
    <property type="match status" value="1"/>
</dbReference>
<keyword evidence="1" id="KW-0812">Transmembrane</keyword>
<protein>
    <submittedName>
        <fullName evidence="2">YnhF family membrane protein</fullName>
    </submittedName>
</protein>
<dbReference type="Proteomes" id="UP001139488">
    <property type="component" value="Unassembled WGS sequence"/>
</dbReference>
<name>A0A9X1W7K9_9VIBR</name>
<organism evidence="2 3">
    <name type="scientific">Vibrio gelatinilyticus</name>
    <dbReference type="NCBI Taxonomy" id="2893468"/>
    <lineage>
        <taxon>Bacteria</taxon>
        <taxon>Pseudomonadati</taxon>
        <taxon>Pseudomonadota</taxon>
        <taxon>Gammaproteobacteria</taxon>
        <taxon>Vibrionales</taxon>
        <taxon>Vibrionaceae</taxon>
        <taxon>Vibrio</taxon>
    </lineage>
</organism>
<reference evidence="2" key="1">
    <citation type="submission" date="2021-11" db="EMBL/GenBank/DDBJ databases">
        <title>Vibrio ZSDE26 sp. nov. and Vibrio ZSDZ34 sp. nov., isolated from coastal seawater in Qingdao.</title>
        <authorList>
            <person name="Zhang P."/>
        </authorList>
    </citation>
    <scope>NUCLEOTIDE SEQUENCE</scope>
    <source>
        <strain evidence="2">ZSDZ34</strain>
    </source>
</reference>
<keyword evidence="1" id="KW-1133">Transmembrane helix</keyword>
<dbReference type="EMBL" id="JAJNNZ010000001">
    <property type="protein sequence ID" value="MCJ2375438.1"/>
    <property type="molecule type" value="Genomic_DNA"/>
</dbReference>
<sequence length="30" mass="3250">MQQDLKFALIITFVILATLIGFGVIAITAQ</sequence>
<keyword evidence="3" id="KW-1185">Reference proteome</keyword>
<evidence type="ECO:0000256" key="1">
    <source>
        <dbReference type="SAM" id="Phobius"/>
    </source>
</evidence>
<comment type="caution">
    <text evidence="2">The sequence shown here is derived from an EMBL/GenBank/DDBJ whole genome shotgun (WGS) entry which is preliminary data.</text>
</comment>
<evidence type="ECO:0000313" key="2">
    <source>
        <dbReference type="EMBL" id="MCJ2375438.1"/>
    </source>
</evidence>